<dbReference type="OrthoDB" id="721462at2759"/>
<sequence length="149" mass="16488">MEQLARFKGSDFQTAIVKGNVVPTYLSAGLDGNLDVVWIKAYNFPSNAKSVEVVMEVEYLVRDPEEVDMSSLNKPGQVRVQIACRDFRKVRGETQFDRQKDHDGGDAEDERGEESSFDSQDVEHGQLKEGGKQSKPGSGGDYAGSNKKQ</sequence>
<protein>
    <recommendedName>
        <fullName evidence="4">DUF4283 domain-containing protein</fullName>
    </recommendedName>
</protein>
<dbReference type="PANTHER" id="PTHR33170">
    <property type="entry name" value="DUF4283 DOMAIN-CONTAINING PROTEIN-RELATED"/>
    <property type="match status" value="1"/>
</dbReference>
<accession>A0A3L6T7M6</accession>
<dbReference type="EMBL" id="PQIB02000002">
    <property type="protein sequence ID" value="RLN33477.1"/>
    <property type="molecule type" value="Genomic_DNA"/>
</dbReference>
<evidence type="ECO:0008006" key="4">
    <source>
        <dbReference type="Google" id="ProtNLM"/>
    </source>
</evidence>
<reference evidence="3" key="1">
    <citation type="journal article" date="2019" name="Nat. Commun.">
        <title>The genome of broomcorn millet.</title>
        <authorList>
            <person name="Zou C."/>
            <person name="Miki D."/>
            <person name="Li D."/>
            <person name="Tang Q."/>
            <person name="Xiao L."/>
            <person name="Rajput S."/>
            <person name="Deng P."/>
            <person name="Jia W."/>
            <person name="Huang R."/>
            <person name="Zhang M."/>
            <person name="Sun Y."/>
            <person name="Hu J."/>
            <person name="Fu X."/>
            <person name="Schnable P.S."/>
            <person name="Li F."/>
            <person name="Zhang H."/>
            <person name="Feng B."/>
            <person name="Zhu X."/>
            <person name="Liu R."/>
            <person name="Schnable J.C."/>
            <person name="Zhu J.-K."/>
            <person name="Zhang H."/>
        </authorList>
    </citation>
    <scope>NUCLEOTIDE SEQUENCE [LARGE SCALE GENOMIC DNA]</scope>
</reference>
<dbReference type="AlphaFoldDB" id="A0A3L6T7M6"/>
<evidence type="ECO:0000313" key="2">
    <source>
        <dbReference type="EMBL" id="RLN33477.1"/>
    </source>
</evidence>
<gene>
    <name evidence="2" type="ORF">C2845_PM03G26800</name>
</gene>
<organism evidence="2 3">
    <name type="scientific">Panicum miliaceum</name>
    <name type="common">Proso millet</name>
    <name type="synonym">Broomcorn millet</name>
    <dbReference type="NCBI Taxonomy" id="4540"/>
    <lineage>
        <taxon>Eukaryota</taxon>
        <taxon>Viridiplantae</taxon>
        <taxon>Streptophyta</taxon>
        <taxon>Embryophyta</taxon>
        <taxon>Tracheophyta</taxon>
        <taxon>Spermatophyta</taxon>
        <taxon>Magnoliopsida</taxon>
        <taxon>Liliopsida</taxon>
        <taxon>Poales</taxon>
        <taxon>Poaceae</taxon>
        <taxon>PACMAD clade</taxon>
        <taxon>Panicoideae</taxon>
        <taxon>Panicodae</taxon>
        <taxon>Paniceae</taxon>
        <taxon>Panicinae</taxon>
        <taxon>Panicum</taxon>
        <taxon>Panicum sect. Panicum</taxon>
    </lineage>
</organism>
<feature type="compositionally biased region" description="Basic and acidic residues" evidence="1">
    <location>
        <begin position="121"/>
        <end position="132"/>
    </location>
</feature>
<feature type="region of interest" description="Disordered" evidence="1">
    <location>
        <begin position="93"/>
        <end position="149"/>
    </location>
</feature>
<feature type="compositionally biased region" description="Acidic residues" evidence="1">
    <location>
        <begin position="106"/>
        <end position="116"/>
    </location>
</feature>
<keyword evidence="3" id="KW-1185">Reference proteome</keyword>
<feature type="compositionally biased region" description="Basic and acidic residues" evidence="1">
    <location>
        <begin position="93"/>
        <end position="105"/>
    </location>
</feature>
<evidence type="ECO:0000256" key="1">
    <source>
        <dbReference type="SAM" id="MobiDB-lite"/>
    </source>
</evidence>
<name>A0A3L6T7M6_PANMI</name>
<evidence type="ECO:0000313" key="3">
    <source>
        <dbReference type="Proteomes" id="UP000275267"/>
    </source>
</evidence>
<comment type="caution">
    <text evidence="2">The sequence shown here is derived from an EMBL/GenBank/DDBJ whole genome shotgun (WGS) entry which is preliminary data.</text>
</comment>
<dbReference type="PANTHER" id="PTHR33170:SF51">
    <property type="entry name" value="CCHC-TYPE DOMAIN-CONTAINING PROTEIN"/>
    <property type="match status" value="1"/>
</dbReference>
<proteinExistence type="predicted"/>
<dbReference type="Proteomes" id="UP000275267">
    <property type="component" value="Unassembled WGS sequence"/>
</dbReference>